<keyword evidence="2" id="KW-1185">Reference proteome</keyword>
<name>A0ACB7Y334_9ERIC</name>
<gene>
    <name evidence="1" type="ORF">Vadar_024808</name>
</gene>
<evidence type="ECO:0000313" key="1">
    <source>
        <dbReference type="EMBL" id="KAH7847330.1"/>
    </source>
</evidence>
<protein>
    <submittedName>
        <fullName evidence="1">Uncharacterized protein</fullName>
    </submittedName>
</protein>
<dbReference type="Proteomes" id="UP000828048">
    <property type="component" value="Chromosome 5"/>
</dbReference>
<accession>A0ACB7Y334</accession>
<evidence type="ECO:0000313" key="2">
    <source>
        <dbReference type="Proteomes" id="UP000828048"/>
    </source>
</evidence>
<sequence>MPMSFNLNPKWVTPIRFPLLSNSASWSSLSLSRCRDMSYDSGSVPFAFFMWQNENLYGDPLKAHKCSSTQQTLEKDYLEMEGIKMTTGEDNLQGRKGI</sequence>
<comment type="caution">
    <text evidence="1">The sequence shown here is derived from an EMBL/GenBank/DDBJ whole genome shotgun (WGS) entry which is preliminary data.</text>
</comment>
<dbReference type="EMBL" id="CM037155">
    <property type="protein sequence ID" value="KAH7847330.1"/>
    <property type="molecule type" value="Genomic_DNA"/>
</dbReference>
<reference evidence="1 2" key="1">
    <citation type="journal article" date="2021" name="Hortic Res">
        <title>High-quality reference genome and annotation aids understanding of berry development for evergreen blueberry (Vaccinium darrowii).</title>
        <authorList>
            <person name="Yu J."/>
            <person name="Hulse-Kemp A.M."/>
            <person name="Babiker E."/>
            <person name="Staton M."/>
        </authorList>
    </citation>
    <scope>NUCLEOTIDE SEQUENCE [LARGE SCALE GENOMIC DNA]</scope>
    <source>
        <strain evidence="2">cv. NJ 8807/NJ 8810</strain>
        <tissue evidence="1">Young leaf</tissue>
    </source>
</reference>
<proteinExistence type="predicted"/>
<organism evidence="1 2">
    <name type="scientific">Vaccinium darrowii</name>
    <dbReference type="NCBI Taxonomy" id="229202"/>
    <lineage>
        <taxon>Eukaryota</taxon>
        <taxon>Viridiplantae</taxon>
        <taxon>Streptophyta</taxon>
        <taxon>Embryophyta</taxon>
        <taxon>Tracheophyta</taxon>
        <taxon>Spermatophyta</taxon>
        <taxon>Magnoliopsida</taxon>
        <taxon>eudicotyledons</taxon>
        <taxon>Gunneridae</taxon>
        <taxon>Pentapetalae</taxon>
        <taxon>asterids</taxon>
        <taxon>Ericales</taxon>
        <taxon>Ericaceae</taxon>
        <taxon>Vaccinioideae</taxon>
        <taxon>Vaccinieae</taxon>
        <taxon>Vaccinium</taxon>
    </lineage>
</organism>